<evidence type="ECO:0000313" key="1">
    <source>
        <dbReference type="Proteomes" id="UP000887540"/>
    </source>
</evidence>
<accession>A0A914BZX1</accession>
<sequence>MPEGFAQPAHEQKKPFSVQSFLMRELCDNGLKGQFLNEIVAYLPVRTTITAPVQVTFELRPTPHIDAQVQHL</sequence>
<dbReference type="Proteomes" id="UP000887540">
    <property type="component" value="Unplaced"/>
</dbReference>
<keyword evidence="1" id="KW-1185">Reference proteome</keyword>
<proteinExistence type="predicted"/>
<reference evidence="2" key="1">
    <citation type="submission" date="2022-11" db="UniProtKB">
        <authorList>
            <consortium name="WormBaseParasite"/>
        </authorList>
    </citation>
    <scope>IDENTIFICATION</scope>
</reference>
<dbReference type="AlphaFoldDB" id="A0A914BZX1"/>
<evidence type="ECO:0000313" key="2">
    <source>
        <dbReference type="WBParaSite" id="ACRNAN_Path_1394.g5450.t1"/>
    </source>
</evidence>
<protein>
    <submittedName>
        <fullName evidence="2">Uncharacterized protein</fullName>
    </submittedName>
</protein>
<name>A0A914BZX1_9BILA</name>
<dbReference type="WBParaSite" id="ACRNAN_Path_1394.g5450.t1">
    <property type="protein sequence ID" value="ACRNAN_Path_1394.g5450.t1"/>
    <property type="gene ID" value="ACRNAN_Path_1394.g5450"/>
</dbReference>
<organism evidence="1 2">
    <name type="scientific">Acrobeloides nanus</name>
    <dbReference type="NCBI Taxonomy" id="290746"/>
    <lineage>
        <taxon>Eukaryota</taxon>
        <taxon>Metazoa</taxon>
        <taxon>Ecdysozoa</taxon>
        <taxon>Nematoda</taxon>
        <taxon>Chromadorea</taxon>
        <taxon>Rhabditida</taxon>
        <taxon>Tylenchina</taxon>
        <taxon>Cephalobomorpha</taxon>
        <taxon>Cephaloboidea</taxon>
        <taxon>Cephalobidae</taxon>
        <taxon>Acrobeloides</taxon>
    </lineage>
</organism>